<keyword evidence="11" id="KW-0472">Membrane</keyword>
<dbReference type="PROSITE" id="PS50067">
    <property type="entry name" value="KINESIN_MOTOR_2"/>
    <property type="match status" value="1"/>
</dbReference>
<comment type="function">
    <text evidence="15">Minus-end microtubule-dependent motor protein. Involved in apically targeted transport. Required for zonula adherens maintenance.</text>
</comment>
<evidence type="ECO:0000256" key="11">
    <source>
        <dbReference type="ARBA" id="ARBA00023136"/>
    </source>
</evidence>
<keyword evidence="7 17" id="KW-0547">Nucleotide-binding</keyword>
<comment type="similarity">
    <text evidence="17">Belongs to the TRAFAC class myosin-kinesin ATPase superfamily. Kinesin family.</text>
</comment>
<dbReference type="GO" id="GO:0003777">
    <property type="term" value="F:microtubule motor activity"/>
    <property type="evidence" value="ECO:0007669"/>
    <property type="project" value="InterPro"/>
</dbReference>
<evidence type="ECO:0000256" key="2">
    <source>
        <dbReference type="ARBA" id="ARBA00004300"/>
    </source>
</evidence>
<evidence type="ECO:0000256" key="19">
    <source>
        <dbReference type="SAM" id="MobiDB-lite"/>
    </source>
</evidence>
<keyword evidence="22" id="KW-1185">Reference proteome</keyword>
<dbReference type="Gene3D" id="3.40.850.10">
    <property type="entry name" value="Kinesin motor domain"/>
    <property type="match status" value="1"/>
</dbReference>
<dbReference type="STRING" id="109280.ENSHCOP00000012198"/>
<organism evidence="21 22">
    <name type="scientific">Hippocampus comes</name>
    <name type="common">Tiger tail seahorse</name>
    <dbReference type="NCBI Taxonomy" id="109280"/>
    <lineage>
        <taxon>Eukaryota</taxon>
        <taxon>Metazoa</taxon>
        <taxon>Chordata</taxon>
        <taxon>Craniata</taxon>
        <taxon>Vertebrata</taxon>
        <taxon>Euteleostomi</taxon>
        <taxon>Actinopterygii</taxon>
        <taxon>Neopterygii</taxon>
        <taxon>Teleostei</taxon>
        <taxon>Neoteleostei</taxon>
        <taxon>Acanthomorphata</taxon>
        <taxon>Syngnathiaria</taxon>
        <taxon>Syngnathiformes</taxon>
        <taxon>Syngnathoidei</taxon>
        <taxon>Syngnathidae</taxon>
        <taxon>Hippocampus</taxon>
    </lineage>
</organism>
<dbReference type="GO" id="GO:0007018">
    <property type="term" value="P:microtubule-based movement"/>
    <property type="evidence" value="ECO:0007669"/>
    <property type="project" value="InterPro"/>
</dbReference>
<evidence type="ECO:0000256" key="6">
    <source>
        <dbReference type="ARBA" id="ARBA00022701"/>
    </source>
</evidence>
<sequence>MYAFYSLLIYIFYTVFKKEEEEALEAPCGASTDQEPRPVSMETGRRENNGHTPKMRKKACARFSDSSSSDSDDTSLSDEDEQDGFDIPACTPLAAFLSFKQESDKTQLGESPLMAVMSHLLSFLEQYSHFQQLQQQAEKYRVQLKRHRVQHRQQMKALRASYRQRLKDKKSIICNLEEAVSQQLGVHSLVESLYGLQGERSKLRGELRLLRSQLEQKDRDRHSRILAFQQQIDELKSGIEEREEELCRLKTATGATDSEKRVLCLSAENETLKQSLTVTQGLLQQLSTIPSQSSTMLIKENENLRSRVQQLEVSLQQRAERLSQLEQQSEQSEWRRGEELRRREDRVRELQLELDRERGKEPVVKYITQTVEVESPATMKQLAKSRQRNELLSEKLSNQNERCKQLEDQIRKSDEYSCNLQHKIASYEREIGQLREELLKEIGHLEERKEEAVRAAANCSAEHFQDLQHQFFLQKRLTALPPTLRCMKTDYASLRSQVRNFSEFYGAAIKEAKKQVSAAISEMSEANKDLLEKYRKEVALRRKLHEQLVELKNIRVLCRVKPVLKEDQHEDGQSVVVTTDPDNESSLNVLNKGKGRTFELDKVFHPHAGQEEVFQEIEPLVISCIDGYHVCIFAYGQTGSGKTYTMEGSVENPGINQRALKHLFSEIEERKDMWSYTVTVSSVEIYNEVLDLLSKDGEKLDIKMNPDGTGQLHVPGLRVIEVKSFQHIKKILAMARRNRITFGTQMNEHSSRSHALLCITVQGTDLATGSKTTKLNLVDLAGSERVWKSGAEGERLKEAQNINRSLLALGDVIQALRARQTHIPFRNSRLTYLLQDSLGKGSKTAMVVQVSSLERNVGETLCSLKFAQRVCKVELGPAARKI</sequence>
<keyword evidence="9" id="KW-0965">Cell junction</keyword>
<keyword evidence="6" id="KW-0493">Microtubule</keyword>
<reference evidence="21" key="2">
    <citation type="submission" date="2025-09" db="UniProtKB">
        <authorList>
            <consortium name="Ensembl"/>
        </authorList>
    </citation>
    <scope>IDENTIFICATION</scope>
</reference>
<evidence type="ECO:0000256" key="15">
    <source>
        <dbReference type="ARBA" id="ARBA00060102"/>
    </source>
</evidence>
<evidence type="ECO:0000256" key="8">
    <source>
        <dbReference type="ARBA" id="ARBA00022840"/>
    </source>
</evidence>
<feature type="domain" description="Kinesin motor" evidence="20">
    <location>
        <begin position="553"/>
        <end position="873"/>
    </location>
</feature>
<evidence type="ECO:0000256" key="12">
    <source>
        <dbReference type="ARBA" id="ARBA00023175"/>
    </source>
</evidence>
<evidence type="ECO:0000256" key="9">
    <source>
        <dbReference type="ARBA" id="ARBA00022949"/>
    </source>
</evidence>
<dbReference type="GO" id="GO:0005524">
    <property type="term" value="F:ATP binding"/>
    <property type="evidence" value="ECO:0007669"/>
    <property type="project" value="UniProtKB-UniRule"/>
</dbReference>
<dbReference type="GO" id="GO:0005912">
    <property type="term" value="C:adherens junction"/>
    <property type="evidence" value="ECO:0007669"/>
    <property type="project" value="UniProtKB-SubCell"/>
</dbReference>
<evidence type="ECO:0000259" key="20">
    <source>
        <dbReference type="PROSITE" id="PS50067"/>
    </source>
</evidence>
<dbReference type="AlphaFoldDB" id="A0A3Q2Y5C0"/>
<feature type="region of interest" description="Disordered" evidence="19">
    <location>
        <begin position="25"/>
        <end position="84"/>
    </location>
</feature>
<dbReference type="GO" id="GO:0005874">
    <property type="term" value="C:microtubule"/>
    <property type="evidence" value="ECO:0007669"/>
    <property type="project" value="UniProtKB-KW"/>
</dbReference>
<accession>A0A3Q2Y5C0</accession>
<evidence type="ECO:0000256" key="7">
    <source>
        <dbReference type="ARBA" id="ARBA00022741"/>
    </source>
</evidence>
<evidence type="ECO:0000256" key="16">
    <source>
        <dbReference type="ARBA" id="ARBA00073326"/>
    </source>
</evidence>
<dbReference type="Ensembl" id="ENSHCOT00000026841.1">
    <property type="protein sequence ID" value="ENSHCOP00000012198.1"/>
    <property type="gene ID" value="ENSHCOG00000015197.1"/>
</dbReference>
<dbReference type="InterPro" id="IPR027417">
    <property type="entry name" value="P-loop_NTPase"/>
</dbReference>
<dbReference type="PANTHER" id="PTHR47972:SF43">
    <property type="entry name" value="KINESIN-LIKE PROTEIN"/>
    <property type="match status" value="1"/>
</dbReference>
<name>A0A3Q2Y5C0_HIPCM</name>
<dbReference type="GO" id="GO:0030659">
    <property type="term" value="C:cytoplasmic vesicle membrane"/>
    <property type="evidence" value="ECO:0007669"/>
    <property type="project" value="UniProtKB-SubCell"/>
</dbReference>
<keyword evidence="10 18" id="KW-0175">Coiled coil</keyword>
<dbReference type="SMART" id="SM00129">
    <property type="entry name" value="KISc"/>
    <property type="match status" value="1"/>
</dbReference>
<evidence type="ECO:0000256" key="13">
    <source>
        <dbReference type="ARBA" id="ARBA00023212"/>
    </source>
</evidence>
<evidence type="ECO:0000256" key="1">
    <source>
        <dbReference type="ARBA" id="ARBA00004284"/>
    </source>
</evidence>
<dbReference type="FunFam" id="3.40.850.10:FF:000022">
    <property type="entry name" value="Kinesin-like protein"/>
    <property type="match status" value="1"/>
</dbReference>
<evidence type="ECO:0000256" key="4">
    <source>
        <dbReference type="ARBA" id="ARBA00022490"/>
    </source>
</evidence>
<evidence type="ECO:0000313" key="21">
    <source>
        <dbReference type="Ensembl" id="ENSHCOP00000012198.1"/>
    </source>
</evidence>
<feature type="coiled-coil region" evidence="18">
    <location>
        <begin position="200"/>
        <end position="245"/>
    </location>
</feature>
<keyword evidence="8 17" id="KW-0067">ATP-binding</keyword>
<evidence type="ECO:0000256" key="10">
    <source>
        <dbReference type="ARBA" id="ARBA00023054"/>
    </source>
</evidence>
<dbReference type="Proteomes" id="UP000264820">
    <property type="component" value="Unplaced"/>
</dbReference>
<evidence type="ECO:0000256" key="14">
    <source>
        <dbReference type="ARBA" id="ARBA00023329"/>
    </source>
</evidence>
<keyword evidence="14" id="KW-0968">Cytoplasmic vesicle</keyword>
<dbReference type="CDD" id="cd01366">
    <property type="entry name" value="KISc_C_terminal"/>
    <property type="match status" value="1"/>
</dbReference>
<evidence type="ECO:0000256" key="5">
    <source>
        <dbReference type="ARBA" id="ARBA00022553"/>
    </source>
</evidence>
<keyword evidence="13" id="KW-0206">Cytoskeleton</keyword>
<keyword evidence="4" id="KW-0963">Cytoplasm</keyword>
<dbReference type="InterPro" id="IPR001752">
    <property type="entry name" value="Kinesin_motor_dom"/>
</dbReference>
<dbReference type="GeneTree" id="ENSGT00940000154022"/>
<dbReference type="InterPro" id="IPR036961">
    <property type="entry name" value="Kinesin_motor_dom_sf"/>
</dbReference>
<keyword evidence="12 17" id="KW-0505">Motor protein</keyword>
<dbReference type="GO" id="GO:0005813">
    <property type="term" value="C:centrosome"/>
    <property type="evidence" value="ECO:0007669"/>
    <property type="project" value="UniProtKB-SubCell"/>
</dbReference>
<feature type="compositionally biased region" description="Acidic residues" evidence="19">
    <location>
        <begin position="70"/>
        <end position="84"/>
    </location>
</feature>
<dbReference type="PRINTS" id="PR00380">
    <property type="entry name" value="KINESINHEAVY"/>
</dbReference>
<keyword evidence="5" id="KW-0597">Phosphoprotein</keyword>
<dbReference type="OMA" id="WSYTVTV"/>
<protein>
    <recommendedName>
        <fullName evidence="16">Kinesin-like protein KIFC3</fullName>
    </recommendedName>
</protein>
<reference evidence="21" key="1">
    <citation type="submission" date="2025-08" db="UniProtKB">
        <authorList>
            <consortium name="Ensembl"/>
        </authorList>
    </citation>
    <scope>IDENTIFICATION</scope>
</reference>
<evidence type="ECO:0000313" key="22">
    <source>
        <dbReference type="Proteomes" id="UP000264820"/>
    </source>
</evidence>
<dbReference type="Pfam" id="PF00225">
    <property type="entry name" value="Kinesin"/>
    <property type="match status" value="1"/>
</dbReference>
<dbReference type="InterPro" id="IPR027640">
    <property type="entry name" value="Kinesin-like_fam"/>
</dbReference>
<feature type="coiled-coil region" evidence="18">
    <location>
        <begin position="301"/>
        <end position="455"/>
    </location>
</feature>
<evidence type="ECO:0000256" key="18">
    <source>
        <dbReference type="SAM" id="Coils"/>
    </source>
</evidence>
<dbReference type="PANTHER" id="PTHR47972">
    <property type="entry name" value="KINESIN-LIKE PROTEIN KLP-3"/>
    <property type="match status" value="1"/>
</dbReference>
<dbReference type="GO" id="GO:0005871">
    <property type="term" value="C:kinesin complex"/>
    <property type="evidence" value="ECO:0007669"/>
    <property type="project" value="UniProtKB-ARBA"/>
</dbReference>
<proteinExistence type="inferred from homology"/>
<comment type="subcellular location">
    <subcellularLocation>
        <location evidence="3">Cell junction</location>
        <location evidence="3">Adherens junction</location>
    </subcellularLocation>
    <subcellularLocation>
        <location evidence="2">Cytoplasm</location>
        <location evidence="2">Cytoskeleton</location>
        <location evidence="2">Microtubule organizing center</location>
        <location evidence="2">Centrosome</location>
    </subcellularLocation>
    <subcellularLocation>
        <location evidence="1">Cytoplasmic vesicle membrane</location>
        <topology evidence="1">Peripheral membrane protein</topology>
    </subcellularLocation>
</comment>
<dbReference type="SUPFAM" id="SSF52540">
    <property type="entry name" value="P-loop containing nucleoside triphosphate hydrolases"/>
    <property type="match status" value="1"/>
</dbReference>
<evidence type="ECO:0000256" key="17">
    <source>
        <dbReference type="PROSITE-ProRule" id="PRU00283"/>
    </source>
</evidence>
<dbReference type="GO" id="GO:0008017">
    <property type="term" value="F:microtubule binding"/>
    <property type="evidence" value="ECO:0007669"/>
    <property type="project" value="InterPro"/>
</dbReference>
<evidence type="ECO:0000256" key="3">
    <source>
        <dbReference type="ARBA" id="ARBA00004536"/>
    </source>
</evidence>
<feature type="binding site" evidence="17">
    <location>
        <begin position="636"/>
        <end position="643"/>
    </location>
    <ligand>
        <name>ATP</name>
        <dbReference type="ChEBI" id="CHEBI:30616"/>
    </ligand>
</feature>